<sequence length="208" mass="23562">MNASETPDWLPGMQAGQTEALSKCFAEYRPRLERIAQFRLSPRLSTRIDVDDVLQETYLAAAKRLPHCDASSPETVFVWLRLLVQQTLVDLHRKHLQAAGRDIQREVRADRTDPGTSGCIAAHLVAQISSPSLSLRREEMNERLMKAIDKMEPTDREVLALRHFEELSNGEVAKLLNLSIKAASIRYVRAMKKLKVFLDDLPEGSFLP</sequence>
<dbReference type="KEGG" id="pbs:Plabr_2198"/>
<evidence type="ECO:0000256" key="4">
    <source>
        <dbReference type="ARBA" id="ARBA00023125"/>
    </source>
</evidence>
<organism evidence="8 9">
    <name type="scientific">Rubinisphaera brasiliensis (strain ATCC 49424 / DSM 5305 / JCM 21570 / IAM 15109 / NBRC 103401 / IFAM 1448)</name>
    <name type="common">Planctomyces brasiliensis</name>
    <dbReference type="NCBI Taxonomy" id="756272"/>
    <lineage>
        <taxon>Bacteria</taxon>
        <taxon>Pseudomonadati</taxon>
        <taxon>Planctomycetota</taxon>
        <taxon>Planctomycetia</taxon>
        <taxon>Planctomycetales</taxon>
        <taxon>Planctomycetaceae</taxon>
        <taxon>Rubinisphaera</taxon>
    </lineage>
</organism>
<dbReference type="Gene3D" id="1.10.10.10">
    <property type="entry name" value="Winged helix-like DNA-binding domain superfamily/Winged helix DNA-binding domain"/>
    <property type="match status" value="1"/>
</dbReference>
<evidence type="ECO:0000313" key="9">
    <source>
        <dbReference type="Proteomes" id="UP000006860"/>
    </source>
</evidence>
<dbReference type="Pfam" id="PF04542">
    <property type="entry name" value="Sigma70_r2"/>
    <property type="match status" value="1"/>
</dbReference>
<dbReference type="Proteomes" id="UP000006860">
    <property type="component" value="Chromosome"/>
</dbReference>
<dbReference type="RefSeq" id="WP_013628524.1">
    <property type="nucleotide sequence ID" value="NC_015174.1"/>
</dbReference>
<evidence type="ECO:0000313" key="8">
    <source>
        <dbReference type="EMBL" id="ADY59800.1"/>
    </source>
</evidence>
<dbReference type="AlphaFoldDB" id="F0SK73"/>
<dbReference type="SUPFAM" id="SSF88946">
    <property type="entry name" value="Sigma2 domain of RNA polymerase sigma factors"/>
    <property type="match status" value="1"/>
</dbReference>
<reference evidence="9" key="1">
    <citation type="submission" date="2011-02" db="EMBL/GenBank/DDBJ databases">
        <title>The complete genome of Planctomyces brasiliensis DSM 5305.</title>
        <authorList>
            <person name="Lucas S."/>
            <person name="Copeland A."/>
            <person name="Lapidus A."/>
            <person name="Bruce D."/>
            <person name="Goodwin L."/>
            <person name="Pitluck S."/>
            <person name="Kyrpides N."/>
            <person name="Mavromatis K."/>
            <person name="Pagani I."/>
            <person name="Ivanova N."/>
            <person name="Ovchinnikova G."/>
            <person name="Lu M."/>
            <person name="Detter J.C."/>
            <person name="Han C."/>
            <person name="Land M."/>
            <person name="Hauser L."/>
            <person name="Markowitz V."/>
            <person name="Cheng J.-F."/>
            <person name="Hugenholtz P."/>
            <person name="Woyke T."/>
            <person name="Wu D."/>
            <person name="Tindall B."/>
            <person name="Pomrenke H.G."/>
            <person name="Brambilla E."/>
            <person name="Klenk H.-P."/>
            <person name="Eisen J.A."/>
        </authorList>
    </citation>
    <scope>NUCLEOTIDE SEQUENCE [LARGE SCALE GENOMIC DNA]</scope>
    <source>
        <strain evidence="9">ATCC 49424 / DSM 5305 / JCM 21570 / NBRC 103401 / IFAM 1448</strain>
    </source>
</reference>
<dbReference type="GO" id="GO:0016987">
    <property type="term" value="F:sigma factor activity"/>
    <property type="evidence" value="ECO:0007669"/>
    <property type="project" value="UniProtKB-KW"/>
</dbReference>
<dbReference type="InterPro" id="IPR036388">
    <property type="entry name" value="WH-like_DNA-bd_sf"/>
</dbReference>
<dbReference type="PANTHER" id="PTHR43133:SF8">
    <property type="entry name" value="RNA POLYMERASE SIGMA FACTOR HI_1459-RELATED"/>
    <property type="match status" value="1"/>
</dbReference>
<feature type="domain" description="RNA polymerase sigma factor 70 region 4 type 2" evidence="7">
    <location>
        <begin position="142"/>
        <end position="194"/>
    </location>
</feature>
<keyword evidence="5" id="KW-0804">Transcription</keyword>
<keyword evidence="4" id="KW-0238">DNA-binding</keyword>
<dbReference type="GO" id="GO:0006352">
    <property type="term" value="P:DNA-templated transcription initiation"/>
    <property type="evidence" value="ECO:0007669"/>
    <property type="project" value="InterPro"/>
</dbReference>
<dbReference type="eggNOG" id="COG1595">
    <property type="taxonomic scope" value="Bacteria"/>
</dbReference>
<dbReference type="STRING" id="756272.Plabr_2198"/>
<dbReference type="EMBL" id="CP002546">
    <property type="protein sequence ID" value="ADY59800.1"/>
    <property type="molecule type" value="Genomic_DNA"/>
</dbReference>
<dbReference type="Gene3D" id="1.10.1740.10">
    <property type="match status" value="1"/>
</dbReference>
<name>F0SK73_RUBBR</name>
<dbReference type="InterPro" id="IPR007627">
    <property type="entry name" value="RNA_pol_sigma70_r2"/>
</dbReference>
<dbReference type="InterPro" id="IPR013324">
    <property type="entry name" value="RNA_pol_sigma_r3/r4-like"/>
</dbReference>
<keyword evidence="2" id="KW-0805">Transcription regulation</keyword>
<evidence type="ECO:0000256" key="2">
    <source>
        <dbReference type="ARBA" id="ARBA00023015"/>
    </source>
</evidence>
<dbReference type="CDD" id="cd06171">
    <property type="entry name" value="Sigma70_r4"/>
    <property type="match status" value="1"/>
</dbReference>
<accession>F0SK73</accession>
<comment type="similarity">
    <text evidence="1">Belongs to the sigma-70 factor family. ECF subfamily.</text>
</comment>
<protein>
    <submittedName>
        <fullName evidence="8">RNA polymerase, sigma-24 subunit, ECF subfamily</fullName>
    </submittedName>
</protein>
<dbReference type="OrthoDB" id="276109at2"/>
<evidence type="ECO:0000259" key="7">
    <source>
        <dbReference type="Pfam" id="PF08281"/>
    </source>
</evidence>
<dbReference type="NCBIfam" id="TIGR02937">
    <property type="entry name" value="sigma70-ECF"/>
    <property type="match status" value="1"/>
</dbReference>
<evidence type="ECO:0000259" key="6">
    <source>
        <dbReference type="Pfam" id="PF04542"/>
    </source>
</evidence>
<evidence type="ECO:0000256" key="3">
    <source>
        <dbReference type="ARBA" id="ARBA00023082"/>
    </source>
</evidence>
<dbReference type="HOGENOM" id="CLU_047691_8_0_0"/>
<dbReference type="PANTHER" id="PTHR43133">
    <property type="entry name" value="RNA POLYMERASE ECF-TYPE SIGMA FACTO"/>
    <property type="match status" value="1"/>
</dbReference>
<gene>
    <name evidence="8" type="ordered locus">Plabr_2198</name>
</gene>
<keyword evidence="9" id="KW-1185">Reference proteome</keyword>
<evidence type="ECO:0000256" key="1">
    <source>
        <dbReference type="ARBA" id="ARBA00010641"/>
    </source>
</evidence>
<evidence type="ECO:0000256" key="5">
    <source>
        <dbReference type="ARBA" id="ARBA00023163"/>
    </source>
</evidence>
<keyword evidence="3" id="KW-0731">Sigma factor</keyword>
<dbReference type="InterPro" id="IPR013249">
    <property type="entry name" value="RNA_pol_sigma70_r4_t2"/>
</dbReference>
<dbReference type="Pfam" id="PF08281">
    <property type="entry name" value="Sigma70_r4_2"/>
    <property type="match status" value="1"/>
</dbReference>
<dbReference type="SUPFAM" id="SSF88659">
    <property type="entry name" value="Sigma3 and sigma4 domains of RNA polymerase sigma factors"/>
    <property type="match status" value="1"/>
</dbReference>
<dbReference type="InterPro" id="IPR039425">
    <property type="entry name" value="RNA_pol_sigma-70-like"/>
</dbReference>
<proteinExistence type="inferred from homology"/>
<dbReference type="GO" id="GO:0003677">
    <property type="term" value="F:DNA binding"/>
    <property type="evidence" value="ECO:0007669"/>
    <property type="project" value="UniProtKB-KW"/>
</dbReference>
<feature type="domain" description="RNA polymerase sigma-70 region 2" evidence="6">
    <location>
        <begin position="25"/>
        <end position="95"/>
    </location>
</feature>
<dbReference type="InterPro" id="IPR014284">
    <property type="entry name" value="RNA_pol_sigma-70_dom"/>
</dbReference>
<dbReference type="InterPro" id="IPR013325">
    <property type="entry name" value="RNA_pol_sigma_r2"/>
</dbReference>